<gene>
    <name evidence="1" type="ORF">CBG49_05785</name>
</gene>
<proteinExistence type="predicted"/>
<accession>A0A1Z4BMU2</accession>
<dbReference type="AlphaFoldDB" id="A0A1Z4BMU2"/>
<organism evidence="1 2">
    <name type="scientific">Capnocytophaga endodontalis</name>
    <dbReference type="NCBI Taxonomy" id="2708117"/>
    <lineage>
        <taxon>Bacteria</taxon>
        <taxon>Pseudomonadati</taxon>
        <taxon>Bacteroidota</taxon>
        <taxon>Flavobacteriia</taxon>
        <taxon>Flavobacteriales</taxon>
        <taxon>Flavobacteriaceae</taxon>
        <taxon>Capnocytophaga</taxon>
    </lineage>
</organism>
<dbReference type="InterPro" id="IPR006530">
    <property type="entry name" value="YD"/>
</dbReference>
<reference evidence="2" key="1">
    <citation type="submission" date="2017-06" db="EMBL/GenBank/DDBJ databases">
        <title>Complete genome sequence of Capnocytophaga sp. KCOM 1579 (=ChDC OS43) isolated from a human refractory periapical abscess lesion.</title>
        <authorList>
            <person name="Kook J.-K."/>
            <person name="Park S.-N."/>
            <person name="Lim Y.K."/>
            <person name="Roh H."/>
        </authorList>
    </citation>
    <scope>NUCLEOTIDE SEQUENCE [LARGE SCALE GENOMIC DNA]</scope>
    <source>
        <strain evidence="2">ChDC OS43</strain>
    </source>
</reference>
<name>A0A1Z4BMU2_9FLAO</name>
<protein>
    <recommendedName>
        <fullName evidence="3">Sugar-binding protein</fullName>
    </recommendedName>
</protein>
<evidence type="ECO:0000313" key="2">
    <source>
        <dbReference type="Proteomes" id="UP000197007"/>
    </source>
</evidence>
<dbReference type="NCBIfam" id="TIGR01643">
    <property type="entry name" value="YD_repeat_2x"/>
    <property type="match status" value="2"/>
</dbReference>
<dbReference type="EMBL" id="CP022022">
    <property type="protein sequence ID" value="ASF42619.1"/>
    <property type="molecule type" value="Genomic_DNA"/>
</dbReference>
<dbReference type="KEGG" id="capn:CBG49_05785"/>
<keyword evidence="2" id="KW-1185">Reference proteome</keyword>
<dbReference type="Proteomes" id="UP000197007">
    <property type="component" value="Chromosome"/>
</dbReference>
<sequence length="343" mass="40696">MNSSKSVTHKRKFNFKIHIKMKRYIFILIVLFLVLSCNSQNSNTSIDTTTFNTEVLKGKVKTLKETMYEIDDNQNKTLFITEEERPYKISFDEKGNIVENEQYNSEGEVFLKNINVYTYQNNTIKSRESYCKGYFCINEGKRITKYNDKGLVIEIVTYDSSGGVLSTEIFEYDDKDKLIKETLKGFYYSEGGDFEIEKIPIDKIRTYNYKYENGNLTEESSSDGEMKKYDSQGRIVEEKRWDNTDYFYSYDSNNNLIKKIQIYHTNSVLERIETTYKYNESNNLVEQTTSDGNKTFYKYDHKNNLIEEVSNEGNKITYKYDEKGNWVEKRQNKILTERTIEYY</sequence>
<dbReference type="Gene3D" id="2.180.10.10">
    <property type="entry name" value="RHS repeat-associated core"/>
    <property type="match status" value="1"/>
</dbReference>
<evidence type="ECO:0008006" key="3">
    <source>
        <dbReference type="Google" id="ProtNLM"/>
    </source>
</evidence>
<evidence type="ECO:0000313" key="1">
    <source>
        <dbReference type="EMBL" id="ASF42619.1"/>
    </source>
</evidence>